<keyword evidence="4" id="KW-1185">Reference proteome</keyword>
<evidence type="ECO:0000313" key="4">
    <source>
        <dbReference type="Proteomes" id="UP001165395"/>
    </source>
</evidence>
<dbReference type="InterPro" id="IPR002201">
    <property type="entry name" value="Glyco_trans_9"/>
</dbReference>
<dbReference type="NCBIfam" id="TIGR02201">
    <property type="entry name" value="heptsyl_trn_III"/>
    <property type="match status" value="1"/>
</dbReference>
<name>A0ABS8D5Z1_9NEIS</name>
<dbReference type="Gene3D" id="3.40.50.2000">
    <property type="entry name" value="Glycogen Phosphorylase B"/>
    <property type="match status" value="2"/>
</dbReference>
<reference evidence="3" key="1">
    <citation type="submission" date="2021-10" db="EMBL/GenBank/DDBJ databases">
        <title>The complete genome sequence of Leeia sp. TBRC 13508.</title>
        <authorList>
            <person name="Charoenyingcharoen P."/>
            <person name="Yukphan P."/>
        </authorList>
    </citation>
    <scope>NUCLEOTIDE SEQUENCE</scope>
    <source>
        <strain evidence="3">TBRC 13508</strain>
    </source>
</reference>
<accession>A0ABS8D5Z1</accession>
<dbReference type="SUPFAM" id="SSF53756">
    <property type="entry name" value="UDP-Glycosyltransferase/glycogen phosphorylase"/>
    <property type="match status" value="1"/>
</dbReference>
<comment type="caution">
    <text evidence="3">The sequence shown here is derived from an EMBL/GenBank/DDBJ whole genome shotgun (WGS) entry which is preliminary data.</text>
</comment>
<evidence type="ECO:0000256" key="1">
    <source>
        <dbReference type="ARBA" id="ARBA00022676"/>
    </source>
</evidence>
<dbReference type="InterPro" id="IPR051199">
    <property type="entry name" value="LPS_LOS_Heptosyltrfase"/>
</dbReference>
<keyword evidence="2" id="KW-0808">Transferase</keyword>
<dbReference type="Pfam" id="PF01075">
    <property type="entry name" value="Glyco_transf_9"/>
    <property type="match status" value="1"/>
</dbReference>
<evidence type="ECO:0000313" key="3">
    <source>
        <dbReference type="EMBL" id="MCB6183386.1"/>
    </source>
</evidence>
<sequence>MSDLKTVVPDFRIRPADAIDFSKVQRVLMIKLRHHGDVLLSSPVPAAIKRQFPHVEVDALVYDDTAAMLQNHPDIAQIHCVGRNWKKGGWLAQLKNEWKLLKTLKARQYDLLVHLTDGRRGATLAKRLSVDYSVAPKTNKRGWAKSFTHIFSIPRQGNTRHTVEYHLDALRRLGLQPDADRRLVLKPGEQTIAKVQAILAEHHLVSKRFLHIHPPSRWFFKCWPVEKMAELISRLQADGWAIVMTGAPSGIEQEMNQAIIARLSKPVVNLTGQLSLPELAALTSFARLFIGVDSAPMHIAAAMQTPVVTFFGPSGDVEWAPWQVSHRILKQTMACRPCGWDGCGGGKLSECLTMITVDEAYSAVNALLSVSVIE</sequence>
<dbReference type="RefSeq" id="WP_227180100.1">
    <property type="nucleotide sequence ID" value="NZ_JAJBZT010000003.1"/>
</dbReference>
<dbReference type="CDD" id="cd03789">
    <property type="entry name" value="GT9_LPS_heptosyltransferase"/>
    <property type="match status" value="1"/>
</dbReference>
<dbReference type="PANTHER" id="PTHR30160">
    <property type="entry name" value="TETRAACYLDISACCHARIDE 4'-KINASE-RELATED"/>
    <property type="match status" value="1"/>
</dbReference>
<gene>
    <name evidence="3" type="primary">rfaQ</name>
    <name evidence="3" type="ORF">LIN78_07485</name>
</gene>
<keyword evidence="1" id="KW-0328">Glycosyltransferase</keyword>
<dbReference type="PANTHER" id="PTHR30160:SF1">
    <property type="entry name" value="LIPOPOLYSACCHARIDE 1,2-N-ACETYLGLUCOSAMINETRANSFERASE-RELATED"/>
    <property type="match status" value="1"/>
</dbReference>
<organism evidence="3 4">
    <name type="scientific">Leeia speluncae</name>
    <dbReference type="NCBI Taxonomy" id="2884804"/>
    <lineage>
        <taxon>Bacteria</taxon>
        <taxon>Pseudomonadati</taxon>
        <taxon>Pseudomonadota</taxon>
        <taxon>Betaproteobacteria</taxon>
        <taxon>Neisseriales</taxon>
        <taxon>Leeiaceae</taxon>
        <taxon>Leeia</taxon>
    </lineage>
</organism>
<dbReference type="Proteomes" id="UP001165395">
    <property type="component" value="Unassembled WGS sequence"/>
</dbReference>
<dbReference type="InterPro" id="IPR011916">
    <property type="entry name" value="LipoPS_heptosylTferase-III"/>
</dbReference>
<evidence type="ECO:0000256" key="2">
    <source>
        <dbReference type="ARBA" id="ARBA00022679"/>
    </source>
</evidence>
<protein>
    <submittedName>
        <fullName evidence="3">Lipopolysaccharide heptosyltransferase III</fullName>
    </submittedName>
</protein>
<proteinExistence type="predicted"/>
<dbReference type="EMBL" id="JAJBZT010000003">
    <property type="protein sequence ID" value="MCB6183386.1"/>
    <property type="molecule type" value="Genomic_DNA"/>
</dbReference>